<evidence type="ECO:0000256" key="3">
    <source>
        <dbReference type="HAMAP-Rule" id="MF_01077"/>
    </source>
</evidence>
<dbReference type="AlphaFoldDB" id="A0A1C6RWL2"/>
<dbReference type="RefSeq" id="WP_091340206.1">
    <property type="nucleotide sequence ID" value="NZ_FMHV01000002.1"/>
</dbReference>
<dbReference type="Pfam" id="PF02576">
    <property type="entry name" value="RimP_N"/>
    <property type="match status" value="1"/>
</dbReference>
<organism evidence="7 8">
    <name type="scientific">Micromonospora rhizosphaerae</name>
    <dbReference type="NCBI Taxonomy" id="568872"/>
    <lineage>
        <taxon>Bacteria</taxon>
        <taxon>Bacillati</taxon>
        <taxon>Actinomycetota</taxon>
        <taxon>Actinomycetes</taxon>
        <taxon>Micromonosporales</taxon>
        <taxon>Micromonosporaceae</taxon>
        <taxon>Micromonospora</taxon>
    </lineage>
</organism>
<name>A0A1C6RWL2_9ACTN</name>
<dbReference type="CDD" id="cd01734">
    <property type="entry name" value="YlxS_C"/>
    <property type="match status" value="1"/>
</dbReference>
<protein>
    <recommendedName>
        <fullName evidence="3">Ribosome maturation factor RimP</fullName>
    </recommendedName>
</protein>
<evidence type="ECO:0000313" key="8">
    <source>
        <dbReference type="Proteomes" id="UP000199413"/>
    </source>
</evidence>
<evidence type="ECO:0000313" key="7">
    <source>
        <dbReference type="EMBL" id="SCL21609.1"/>
    </source>
</evidence>
<gene>
    <name evidence="3" type="primary">rimP</name>
    <name evidence="7" type="ORF">GA0070624_2355</name>
</gene>
<feature type="region of interest" description="Disordered" evidence="4">
    <location>
        <begin position="199"/>
        <end position="224"/>
    </location>
</feature>
<dbReference type="InterPro" id="IPR035956">
    <property type="entry name" value="RimP_N_sf"/>
</dbReference>
<keyword evidence="8" id="KW-1185">Reference proteome</keyword>
<sequence>MTQRGRATRSTGPSGRPRRTGGPRGGERVGAQRGGDLGARRERLREVIEPVVTEAGYDLEDLSVSRAGRRHVVRVIVDADGGINLDAVAEVSRAVSAALDAAEESGGDIVAGEYQLEVSSPGVDRPLTLPRHWRRNVGRLVKVTVRGAAGQPAGDRQLTGRVVAADDERVTLETDAGRAEHRYAELGPGRVQVEFSRLDEVADADEFEDDTDDIDDEDVEDEER</sequence>
<proteinExistence type="inferred from homology"/>
<dbReference type="SUPFAM" id="SSF74942">
    <property type="entry name" value="YhbC-like, C-terminal domain"/>
    <property type="match status" value="1"/>
</dbReference>
<feature type="domain" description="Ribosome maturation factor RimP N-terminal" evidence="5">
    <location>
        <begin position="48"/>
        <end position="124"/>
    </location>
</feature>
<dbReference type="HAMAP" id="MF_01077">
    <property type="entry name" value="RimP"/>
    <property type="match status" value="1"/>
</dbReference>
<dbReference type="PANTHER" id="PTHR33867:SF1">
    <property type="entry name" value="RIBOSOME MATURATION FACTOR RIMP"/>
    <property type="match status" value="1"/>
</dbReference>
<dbReference type="GO" id="GO:0006412">
    <property type="term" value="P:translation"/>
    <property type="evidence" value="ECO:0007669"/>
    <property type="project" value="TreeGrafter"/>
</dbReference>
<evidence type="ECO:0000256" key="2">
    <source>
        <dbReference type="ARBA" id="ARBA00022517"/>
    </source>
</evidence>
<dbReference type="Proteomes" id="UP000199413">
    <property type="component" value="Unassembled WGS sequence"/>
</dbReference>
<keyword evidence="2 3" id="KW-0690">Ribosome biogenesis</keyword>
<evidence type="ECO:0000259" key="6">
    <source>
        <dbReference type="Pfam" id="PF17384"/>
    </source>
</evidence>
<dbReference type="GO" id="GO:0000028">
    <property type="term" value="P:ribosomal small subunit assembly"/>
    <property type="evidence" value="ECO:0007669"/>
    <property type="project" value="TreeGrafter"/>
</dbReference>
<dbReference type="InterPro" id="IPR028989">
    <property type="entry name" value="RimP_N"/>
</dbReference>
<dbReference type="GO" id="GO:0005829">
    <property type="term" value="C:cytosol"/>
    <property type="evidence" value="ECO:0007669"/>
    <property type="project" value="TreeGrafter"/>
</dbReference>
<comment type="function">
    <text evidence="3">Required for maturation of 30S ribosomal subunits.</text>
</comment>
<dbReference type="InterPro" id="IPR003728">
    <property type="entry name" value="Ribosome_maturation_RimP"/>
</dbReference>
<comment type="similarity">
    <text evidence="3">Belongs to the RimP family.</text>
</comment>
<dbReference type="SUPFAM" id="SSF75420">
    <property type="entry name" value="YhbC-like, N-terminal domain"/>
    <property type="match status" value="1"/>
</dbReference>
<feature type="domain" description="Ribosome maturation factor RimP C-terminal" evidence="6">
    <location>
        <begin position="127"/>
        <end position="195"/>
    </location>
</feature>
<dbReference type="InterPro" id="IPR036847">
    <property type="entry name" value="RimP_C_sf"/>
</dbReference>
<feature type="compositionally biased region" description="Acidic residues" evidence="4">
    <location>
        <begin position="201"/>
        <end position="224"/>
    </location>
</feature>
<evidence type="ECO:0000256" key="1">
    <source>
        <dbReference type="ARBA" id="ARBA00022490"/>
    </source>
</evidence>
<evidence type="ECO:0000256" key="4">
    <source>
        <dbReference type="SAM" id="MobiDB-lite"/>
    </source>
</evidence>
<comment type="subcellular location">
    <subcellularLocation>
        <location evidence="3">Cytoplasm</location>
    </subcellularLocation>
</comment>
<dbReference type="Gene3D" id="3.30.300.70">
    <property type="entry name" value="RimP-like superfamily, N-terminal"/>
    <property type="match status" value="1"/>
</dbReference>
<keyword evidence="1 3" id="KW-0963">Cytoplasm</keyword>
<dbReference type="EMBL" id="FMHV01000002">
    <property type="protein sequence ID" value="SCL21609.1"/>
    <property type="molecule type" value="Genomic_DNA"/>
</dbReference>
<dbReference type="PANTHER" id="PTHR33867">
    <property type="entry name" value="RIBOSOME MATURATION FACTOR RIMP"/>
    <property type="match status" value="1"/>
</dbReference>
<dbReference type="NCBIfam" id="NF000930">
    <property type="entry name" value="PRK00092.2-2"/>
    <property type="match status" value="1"/>
</dbReference>
<dbReference type="OrthoDB" id="9805006at2"/>
<dbReference type="STRING" id="568872.GA0070624_2355"/>
<accession>A0A1C6RWL2</accession>
<evidence type="ECO:0000259" key="5">
    <source>
        <dbReference type="Pfam" id="PF02576"/>
    </source>
</evidence>
<feature type="region of interest" description="Disordered" evidence="4">
    <location>
        <begin position="1"/>
        <end position="42"/>
    </location>
</feature>
<dbReference type="Pfam" id="PF17384">
    <property type="entry name" value="DUF150_C"/>
    <property type="match status" value="1"/>
</dbReference>
<reference evidence="8" key="1">
    <citation type="submission" date="2016-06" db="EMBL/GenBank/DDBJ databases">
        <authorList>
            <person name="Varghese N."/>
            <person name="Submissions Spin"/>
        </authorList>
    </citation>
    <scope>NUCLEOTIDE SEQUENCE [LARGE SCALE GENOMIC DNA]</scope>
    <source>
        <strain evidence="8">DSM 45431</strain>
    </source>
</reference>
<dbReference type="InterPro" id="IPR028998">
    <property type="entry name" value="RimP_C"/>
</dbReference>